<proteinExistence type="predicted"/>
<dbReference type="Gene3D" id="3.60.40.10">
    <property type="entry name" value="PPM-type phosphatase domain"/>
    <property type="match status" value="1"/>
</dbReference>
<name>A0A858U7J2_9MOLU</name>
<accession>A0A858U7J2</accession>
<protein>
    <submittedName>
        <fullName evidence="2">Serine/threonine-protein phosphatase</fullName>
    </submittedName>
</protein>
<keyword evidence="3" id="KW-1185">Reference proteome</keyword>
<dbReference type="SUPFAM" id="SSF81606">
    <property type="entry name" value="PP2C-like"/>
    <property type="match status" value="1"/>
</dbReference>
<dbReference type="SMART" id="SM00331">
    <property type="entry name" value="PP2C_SIG"/>
    <property type="match status" value="1"/>
</dbReference>
<dbReference type="Proteomes" id="UP000501728">
    <property type="component" value="Chromosome"/>
</dbReference>
<dbReference type="EMBL" id="CP051480">
    <property type="protein sequence ID" value="QJG66696.1"/>
    <property type="molecule type" value="Genomic_DNA"/>
</dbReference>
<evidence type="ECO:0000313" key="3">
    <source>
        <dbReference type="Proteomes" id="UP000501728"/>
    </source>
</evidence>
<dbReference type="InterPro" id="IPR036457">
    <property type="entry name" value="PPM-type-like_dom_sf"/>
</dbReference>
<dbReference type="AlphaFoldDB" id="A0A858U7J2"/>
<dbReference type="CDD" id="cd00143">
    <property type="entry name" value="PP2Cc"/>
    <property type="match status" value="1"/>
</dbReference>
<sequence length="256" mass="29083">MKCSINTNIGIVRNENQDRGIIIENEKWTLAMLCDGMGGHFGGSKCADLTISLLSRHFHKSFPKDIAFDDKNGINAWFNAALVFVKENLIKFANKNPEFKNMGTTLTACLIFNANKTIYVFNVGDSRTYVYNGLLHQVTTDQNLLNQLISQNILDFDMAIKHPDANKLVSCIGPSTIIKYDNFIIRSECDVRYVLLSSDGLHDYVDKPVIEQVIQDEKKSLDEKTKLLIEYAKRNLSKDNITIMIVELNNDKKRVK</sequence>
<feature type="domain" description="PPM-type phosphatase" evidence="1">
    <location>
        <begin position="2"/>
        <end position="248"/>
    </location>
</feature>
<dbReference type="Pfam" id="PF13672">
    <property type="entry name" value="PP2C_2"/>
    <property type="match status" value="1"/>
</dbReference>
<dbReference type="SMART" id="SM00332">
    <property type="entry name" value="PP2Cc"/>
    <property type="match status" value="1"/>
</dbReference>
<dbReference type="PROSITE" id="PS51746">
    <property type="entry name" value="PPM_2"/>
    <property type="match status" value="1"/>
</dbReference>
<gene>
    <name evidence="2" type="ORF">HGG64_01345</name>
</gene>
<organism evidence="2 3">
    <name type="scientific">Mycoplasma phocoeninasale</name>
    <dbReference type="NCBI Taxonomy" id="2726117"/>
    <lineage>
        <taxon>Bacteria</taxon>
        <taxon>Bacillati</taxon>
        <taxon>Mycoplasmatota</taxon>
        <taxon>Mollicutes</taxon>
        <taxon>Mycoplasmataceae</taxon>
        <taxon>Mycoplasma</taxon>
    </lineage>
</organism>
<dbReference type="InterPro" id="IPR001932">
    <property type="entry name" value="PPM-type_phosphatase-like_dom"/>
</dbReference>
<dbReference type="KEGG" id="mphn:HGG64_01345"/>
<reference evidence="2 3" key="1">
    <citation type="submission" date="2020-04" db="EMBL/GenBank/DDBJ databases">
        <title>Novel Mycoplasma species detected in Phocoena phocoena (harbor porpoise) from the USA.</title>
        <authorList>
            <person name="Volokhov D.V."/>
        </authorList>
    </citation>
    <scope>NUCLEOTIDE SEQUENCE [LARGE SCALE GENOMIC DNA]</scope>
    <source>
        <strain evidence="2 3">C264-NAS</strain>
    </source>
</reference>
<evidence type="ECO:0000313" key="2">
    <source>
        <dbReference type="EMBL" id="QJG66696.1"/>
    </source>
</evidence>
<evidence type="ECO:0000259" key="1">
    <source>
        <dbReference type="PROSITE" id="PS51746"/>
    </source>
</evidence>